<dbReference type="KEGG" id="tvr:TVD_02225"/>
<reference evidence="4 5" key="1">
    <citation type="submission" date="2015-04" db="EMBL/GenBank/DDBJ databases">
        <title>Complete Sequence for the Genome of the Thioalkalivibrio versutus D301.</title>
        <authorList>
            <person name="Mu T."/>
            <person name="Zhou J."/>
            <person name="Xu X."/>
        </authorList>
    </citation>
    <scope>NUCLEOTIDE SEQUENCE [LARGE SCALE GENOMIC DNA]</scope>
    <source>
        <strain evidence="4 5">D301</strain>
    </source>
</reference>
<evidence type="ECO:0000313" key="5">
    <source>
        <dbReference type="Proteomes" id="UP000064201"/>
    </source>
</evidence>
<sequence length="296" mass="31915">MQLIVLRPDGLCARLPLWGVALAGTLLALLVVAAVVTAYLAGQSQREVVRIPIANTLDPIVVETAEREAAREGLNYLVDRVVALERQLTRVDLRLRSVGDSLGLDVAALEPEVGGQGGPLLDGPGSPLELHDRLLALEHLLGRRSVAVETVGSELRQEAAREALSPQFRPVEDDAWISSAFGYREDPFTGNRRFHSGMDFAGRPGSDIRAAGGGLVVFAGRRSSYGKLVEIAHGGGLNTRYAHNAEILVEPGQRVEAGEVIAKMGRTGRATDTHLHYEVVDAGQALNPYHFLQDRD</sequence>
<keyword evidence="1" id="KW-0732">Signal</keyword>
<dbReference type="STRING" id="106634.TVD_02225"/>
<keyword evidence="2" id="KW-0472">Membrane</keyword>
<dbReference type="EMBL" id="CP011367">
    <property type="protein sequence ID" value="AKJ94262.1"/>
    <property type="molecule type" value="Genomic_DNA"/>
</dbReference>
<evidence type="ECO:0000256" key="1">
    <source>
        <dbReference type="ARBA" id="ARBA00022729"/>
    </source>
</evidence>
<dbReference type="InterPro" id="IPR050570">
    <property type="entry name" value="Cell_wall_metabolism_enzyme"/>
</dbReference>
<dbReference type="PANTHER" id="PTHR21666">
    <property type="entry name" value="PEPTIDASE-RELATED"/>
    <property type="match status" value="1"/>
</dbReference>
<organism evidence="4 5">
    <name type="scientific">Thioalkalivibrio versutus</name>
    <dbReference type="NCBI Taxonomy" id="106634"/>
    <lineage>
        <taxon>Bacteria</taxon>
        <taxon>Pseudomonadati</taxon>
        <taxon>Pseudomonadota</taxon>
        <taxon>Gammaproteobacteria</taxon>
        <taxon>Chromatiales</taxon>
        <taxon>Ectothiorhodospiraceae</taxon>
        <taxon>Thioalkalivibrio</taxon>
    </lineage>
</organism>
<keyword evidence="2" id="KW-0812">Transmembrane</keyword>
<dbReference type="Proteomes" id="UP000064201">
    <property type="component" value="Chromosome"/>
</dbReference>
<feature type="transmembrane region" description="Helical" evidence="2">
    <location>
        <begin position="20"/>
        <end position="41"/>
    </location>
</feature>
<dbReference type="PATRIC" id="fig|106634.4.peg.452"/>
<dbReference type="RefSeq" id="WP_047250710.1">
    <property type="nucleotide sequence ID" value="NZ_CP011367.1"/>
</dbReference>
<keyword evidence="2" id="KW-1133">Transmembrane helix</keyword>
<dbReference type="SUPFAM" id="SSF51261">
    <property type="entry name" value="Duplicated hybrid motif"/>
    <property type="match status" value="1"/>
</dbReference>
<name>A0A0G3G422_9GAMM</name>
<gene>
    <name evidence="4" type="ORF">TVD_02225</name>
</gene>
<dbReference type="OrthoDB" id="9805070at2"/>
<evidence type="ECO:0000256" key="2">
    <source>
        <dbReference type="SAM" id="Phobius"/>
    </source>
</evidence>
<dbReference type="GO" id="GO:0004222">
    <property type="term" value="F:metalloendopeptidase activity"/>
    <property type="evidence" value="ECO:0007669"/>
    <property type="project" value="TreeGrafter"/>
</dbReference>
<dbReference type="Gene3D" id="2.70.70.10">
    <property type="entry name" value="Glucose Permease (Domain IIA)"/>
    <property type="match status" value="1"/>
</dbReference>
<feature type="domain" description="M23ase beta-sheet core" evidence="3">
    <location>
        <begin position="193"/>
        <end position="288"/>
    </location>
</feature>
<protein>
    <submittedName>
        <fullName evidence="4">Peptidase M23</fullName>
    </submittedName>
</protein>
<proteinExistence type="predicted"/>
<dbReference type="InterPro" id="IPR011055">
    <property type="entry name" value="Dup_hybrid_motif"/>
</dbReference>
<keyword evidence="5" id="KW-1185">Reference proteome</keyword>
<accession>A0A0G3G422</accession>
<dbReference type="CDD" id="cd12797">
    <property type="entry name" value="M23_peptidase"/>
    <property type="match status" value="1"/>
</dbReference>
<evidence type="ECO:0000313" key="4">
    <source>
        <dbReference type="EMBL" id="AKJ94262.1"/>
    </source>
</evidence>
<evidence type="ECO:0000259" key="3">
    <source>
        <dbReference type="Pfam" id="PF01551"/>
    </source>
</evidence>
<dbReference type="PANTHER" id="PTHR21666:SF289">
    <property type="entry name" value="L-ALA--D-GLU ENDOPEPTIDASE"/>
    <property type="match status" value="1"/>
</dbReference>
<dbReference type="InterPro" id="IPR016047">
    <property type="entry name" value="M23ase_b-sheet_dom"/>
</dbReference>
<dbReference type="Pfam" id="PF01551">
    <property type="entry name" value="Peptidase_M23"/>
    <property type="match status" value="1"/>
</dbReference>
<dbReference type="AlphaFoldDB" id="A0A0G3G422"/>